<dbReference type="Proteomes" id="UP000704611">
    <property type="component" value="Unassembled WGS sequence"/>
</dbReference>
<evidence type="ECO:0000259" key="2">
    <source>
        <dbReference type="Pfam" id="PF03724"/>
    </source>
</evidence>
<proteinExistence type="predicted"/>
<name>A0ABS6MNZ3_9GAMM</name>
<keyword evidence="1" id="KW-1133">Transmembrane helix</keyword>
<comment type="caution">
    <text evidence="3">The sequence shown here is derived from an EMBL/GenBank/DDBJ whole genome shotgun (WGS) entry which is preliminary data.</text>
</comment>
<feature type="transmembrane region" description="Helical" evidence="1">
    <location>
        <begin position="12"/>
        <end position="32"/>
    </location>
</feature>
<protein>
    <submittedName>
        <fullName evidence="3">META domain-containing protein</fullName>
    </submittedName>
</protein>
<sequence length="170" mass="18586">MRYKVSQPGSKCHFKNVFYLLFAVTGIFMLTACQPESSRPASEPAQQQSPTPAHADSVNIAGKWQLTELQQQPVDPDNKVFLQFDPAGRVTGYTGCNSLTGTYQLQGSRLSFGPLATTRKACLDETVEPQLLDVLNNVDNISIAADQLSLNRARMAPLARFSRVPAAAEQ</sequence>
<dbReference type="PANTHER" id="PTHR35535:SF1">
    <property type="entry name" value="HEAT SHOCK PROTEIN HSLJ"/>
    <property type="match status" value="1"/>
</dbReference>
<dbReference type="RefSeq" id="WP_217670823.1">
    <property type="nucleotide sequence ID" value="NZ_JAHRID010000008.1"/>
</dbReference>
<keyword evidence="1" id="KW-0472">Membrane</keyword>
<dbReference type="PANTHER" id="PTHR35535">
    <property type="entry name" value="HEAT SHOCK PROTEIN HSLJ"/>
    <property type="match status" value="1"/>
</dbReference>
<accession>A0ABS6MNZ3</accession>
<organism evidence="3 4">
    <name type="scientific">Arsukibacterium indicum</name>
    <dbReference type="NCBI Taxonomy" id="2848612"/>
    <lineage>
        <taxon>Bacteria</taxon>
        <taxon>Pseudomonadati</taxon>
        <taxon>Pseudomonadota</taxon>
        <taxon>Gammaproteobacteria</taxon>
        <taxon>Chromatiales</taxon>
        <taxon>Chromatiaceae</taxon>
        <taxon>Arsukibacterium</taxon>
    </lineage>
</organism>
<dbReference type="Pfam" id="PF03724">
    <property type="entry name" value="META"/>
    <property type="match status" value="1"/>
</dbReference>
<dbReference type="InterPro" id="IPR005184">
    <property type="entry name" value="DUF306_Meta_HslJ"/>
</dbReference>
<keyword evidence="4" id="KW-1185">Reference proteome</keyword>
<keyword evidence="1" id="KW-0812">Transmembrane</keyword>
<evidence type="ECO:0000313" key="4">
    <source>
        <dbReference type="Proteomes" id="UP000704611"/>
    </source>
</evidence>
<dbReference type="InterPro" id="IPR053147">
    <property type="entry name" value="Hsp_HslJ-like"/>
</dbReference>
<feature type="domain" description="DUF306" evidence="2">
    <location>
        <begin position="62"/>
        <end position="161"/>
    </location>
</feature>
<gene>
    <name evidence="3" type="ORF">KQY15_15645</name>
</gene>
<reference evidence="3 4" key="1">
    <citation type="submission" date="2021-06" db="EMBL/GenBank/DDBJ databases">
        <title>Rheinheimera indica sp. nov., isolated from deep-sea sediment.</title>
        <authorList>
            <person name="Wang Z."/>
            <person name="Zhang X.-Y."/>
        </authorList>
    </citation>
    <scope>NUCLEOTIDE SEQUENCE [LARGE SCALE GENOMIC DNA]</scope>
    <source>
        <strain evidence="3 4">SM2107</strain>
    </source>
</reference>
<evidence type="ECO:0000313" key="3">
    <source>
        <dbReference type="EMBL" id="MBV2130528.1"/>
    </source>
</evidence>
<dbReference type="PROSITE" id="PS51257">
    <property type="entry name" value="PROKAR_LIPOPROTEIN"/>
    <property type="match status" value="1"/>
</dbReference>
<dbReference type="EMBL" id="JAHRID010000008">
    <property type="protein sequence ID" value="MBV2130528.1"/>
    <property type="molecule type" value="Genomic_DNA"/>
</dbReference>
<evidence type="ECO:0000256" key="1">
    <source>
        <dbReference type="SAM" id="Phobius"/>
    </source>
</evidence>